<evidence type="ECO:0000256" key="1">
    <source>
        <dbReference type="SAM" id="MobiDB-lite"/>
    </source>
</evidence>
<protein>
    <recommendedName>
        <fullName evidence="5">Lipoprotein</fullName>
    </recommendedName>
</protein>
<evidence type="ECO:0000313" key="4">
    <source>
        <dbReference type="Proteomes" id="UP000198881"/>
    </source>
</evidence>
<sequence>MTTRPQCRPRTLGVAIAALLTTTLIGGCSMDSTTGETTPDAVSTASDHQHALEELLSPLPDLAPEGSQVQITQLRETTCLRPEAEAPQTETSWVGVVSGAVPSGAAGYQSQLVQQLEEAGFEVRNTVAGPTDGGSGQNGDLTTTYTRRGELSAVVTHSLSGGTDQVELLAKSPCQPHPEDHQMLRSELDPEYGLSSSLYPDGR</sequence>
<feature type="compositionally biased region" description="Polar residues" evidence="1">
    <location>
        <begin position="194"/>
        <end position="203"/>
    </location>
</feature>
<proteinExistence type="predicted"/>
<dbReference type="STRING" id="574650.SAMN04487966_10773"/>
<dbReference type="AlphaFoldDB" id="A0A1I7MNB9"/>
<keyword evidence="4" id="KW-1185">Reference proteome</keyword>
<organism evidence="3 4">
    <name type="scientific">Micrococcus terreus</name>
    <dbReference type="NCBI Taxonomy" id="574650"/>
    <lineage>
        <taxon>Bacteria</taxon>
        <taxon>Bacillati</taxon>
        <taxon>Actinomycetota</taxon>
        <taxon>Actinomycetes</taxon>
        <taxon>Micrococcales</taxon>
        <taxon>Micrococcaceae</taxon>
        <taxon>Micrococcus</taxon>
    </lineage>
</organism>
<gene>
    <name evidence="3" type="ORF">SAMN04487966_10773</name>
</gene>
<feature type="compositionally biased region" description="Basic and acidic residues" evidence="1">
    <location>
        <begin position="177"/>
        <end position="188"/>
    </location>
</feature>
<reference evidence="3 4" key="1">
    <citation type="submission" date="2016-10" db="EMBL/GenBank/DDBJ databases">
        <authorList>
            <person name="de Groot N.N."/>
        </authorList>
    </citation>
    <scope>NUCLEOTIDE SEQUENCE [LARGE SCALE GENOMIC DNA]</scope>
    <source>
        <strain evidence="3 4">CGMCC 1.7054</strain>
    </source>
</reference>
<accession>A0A1I7MNB9</accession>
<evidence type="ECO:0000256" key="2">
    <source>
        <dbReference type="SAM" id="SignalP"/>
    </source>
</evidence>
<dbReference type="EMBL" id="FPCG01000007">
    <property type="protein sequence ID" value="SFV23415.1"/>
    <property type="molecule type" value="Genomic_DNA"/>
</dbReference>
<dbReference type="PROSITE" id="PS51257">
    <property type="entry name" value="PROKAR_LIPOPROTEIN"/>
    <property type="match status" value="1"/>
</dbReference>
<name>A0A1I7MNB9_9MICC</name>
<evidence type="ECO:0000313" key="3">
    <source>
        <dbReference type="EMBL" id="SFV23415.1"/>
    </source>
</evidence>
<feature type="region of interest" description="Disordered" evidence="1">
    <location>
        <begin position="171"/>
        <end position="203"/>
    </location>
</feature>
<feature type="chain" id="PRO_5039321606" description="Lipoprotein" evidence="2">
    <location>
        <begin position="27"/>
        <end position="203"/>
    </location>
</feature>
<feature type="signal peptide" evidence="2">
    <location>
        <begin position="1"/>
        <end position="26"/>
    </location>
</feature>
<keyword evidence="2" id="KW-0732">Signal</keyword>
<dbReference type="Proteomes" id="UP000198881">
    <property type="component" value="Unassembled WGS sequence"/>
</dbReference>
<evidence type="ECO:0008006" key="5">
    <source>
        <dbReference type="Google" id="ProtNLM"/>
    </source>
</evidence>